<dbReference type="InterPro" id="IPR001680">
    <property type="entry name" value="WD40_rpt"/>
</dbReference>
<feature type="repeat" description="WD" evidence="3">
    <location>
        <begin position="271"/>
        <end position="312"/>
    </location>
</feature>
<comment type="caution">
    <text evidence="5">The sequence shown here is derived from an EMBL/GenBank/DDBJ whole genome shotgun (WGS) entry which is preliminary data.</text>
</comment>
<keyword evidence="6" id="KW-1185">Reference proteome</keyword>
<dbReference type="Proteomes" id="UP000075714">
    <property type="component" value="Unassembled WGS sequence"/>
</dbReference>
<keyword evidence="1 3" id="KW-0853">WD repeat</keyword>
<dbReference type="AlphaFoldDB" id="A0A150GV01"/>
<dbReference type="STRING" id="33097.A0A150GV01"/>
<sequence>MEQELVRQQIMALSQLLSWGQQQSSLGDATGGASDAVPEEPEVERVRVLLCLQAGGNGAFLVGRLREEVAAGGSHSTLGAAEASGPASPTCGRAQGPPVPAGAGRCIHRTAYGVLADALDALVSAAVQNQDFGVVADALELAMLLYTYTGSHTKVRLLHALAGNPYLYTRFAWRGMFSHTLLTLAVATAASGDCSGAAAAAADRSTDGLNGVLDPSDALRRQRALLQGLQRSLCAQATWLMHLGVAEVPAWDLLSGLVSAAGVAELPAAKHDAPSGRASALQISPTANLTVTGCSDSWARLWDVRLGSTRCTPAVSMATRQGGVTSLLLDSGRLRLYTGGQDGTAAEWDLRKVGRWRDGEEG</sequence>
<feature type="region of interest" description="Disordered" evidence="4">
    <location>
        <begin position="76"/>
        <end position="99"/>
    </location>
</feature>
<evidence type="ECO:0000256" key="4">
    <source>
        <dbReference type="SAM" id="MobiDB-lite"/>
    </source>
</evidence>
<accession>A0A150GV01</accession>
<organism evidence="5 6">
    <name type="scientific">Gonium pectorale</name>
    <name type="common">Green alga</name>
    <dbReference type="NCBI Taxonomy" id="33097"/>
    <lineage>
        <taxon>Eukaryota</taxon>
        <taxon>Viridiplantae</taxon>
        <taxon>Chlorophyta</taxon>
        <taxon>core chlorophytes</taxon>
        <taxon>Chlorophyceae</taxon>
        <taxon>CS clade</taxon>
        <taxon>Chlamydomonadales</taxon>
        <taxon>Volvocaceae</taxon>
        <taxon>Gonium</taxon>
    </lineage>
</organism>
<dbReference type="PROSITE" id="PS00678">
    <property type="entry name" value="WD_REPEATS_1"/>
    <property type="match status" value="1"/>
</dbReference>
<name>A0A150GV01_GONPE</name>
<evidence type="ECO:0000256" key="3">
    <source>
        <dbReference type="PROSITE-ProRule" id="PRU00221"/>
    </source>
</evidence>
<evidence type="ECO:0000313" key="6">
    <source>
        <dbReference type="Proteomes" id="UP000075714"/>
    </source>
</evidence>
<dbReference type="OrthoDB" id="550022at2759"/>
<gene>
    <name evidence="5" type="ORF">GPECTOR_6g624</name>
</gene>
<evidence type="ECO:0000256" key="1">
    <source>
        <dbReference type="ARBA" id="ARBA00022574"/>
    </source>
</evidence>
<dbReference type="SMART" id="SM00320">
    <property type="entry name" value="WD40"/>
    <property type="match status" value="2"/>
</dbReference>
<evidence type="ECO:0000313" key="5">
    <source>
        <dbReference type="EMBL" id="KXZ53707.1"/>
    </source>
</evidence>
<protein>
    <submittedName>
        <fullName evidence="5">Uncharacterized protein</fullName>
    </submittedName>
</protein>
<evidence type="ECO:0000256" key="2">
    <source>
        <dbReference type="ARBA" id="ARBA00022737"/>
    </source>
</evidence>
<dbReference type="Gene3D" id="2.130.10.10">
    <property type="entry name" value="YVTN repeat-like/Quinoprotein amine dehydrogenase"/>
    <property type="match status" value="1"/>
</dbReference>
<dbReference type="EMBL" id="LSYV01000007">
    <property type="protein sequence ID" value="KXZ53707.1"/>
    <property type="molecule type" value="Genomic_DNA"/>
</dbReference>
<dbReference type="SUPFAM" id="SSF50978">
    <property type="entry name" value="WD40 repeat-like"/>
    <property type="match status" value="1"/>
</dbReference>
<dbReference type="InterPro" id="IPR015943">
    <property type="entry name" value="WD40/YVTN_repeat-like_dom_sf"/>
</dbReference>
<keyword evidence="2" id="KW-0677">Repeat</keyword>
<proteinExistence type="predicted"/>
<dbReference type="PROSITE" id="PS50082">
    <property type="entry name" value="WD_REPEATS_2"/>
    <property type="match status" value="1"/>
</dbReference>
<dbReference type="InterPro" id="IPR036322">
    <property type="entry name" value="WD40_repeat_dom_sf"/>
</dbReference>
<dbReference type="InterPro" id="IPR019775">
    <property type="entry name" value="WD40_repeat_CS"/>
</dbReference>
<reference evidence="6" key="1">
    <citation type="journal article" date="2016" name="Nat. Commun.">
        <title>The Gonium pectorale genome demonstrates co-option of cell cycle regulation during the evolution of multicellularity.</title>
        <authorList>
            <person name="Hanschen E.R."/>
            <person name="Marriage T.N."/>
            <person name="Ferris P.J."/>
            <person name="Hamaji T."/>
            <person name="Toyoda A."/>
            <person name="Fujiyama A."/>
            <person name="Neme R."/>
            <person name="Noguchi H."/>
            <person name="Minakuchi Y."/>
            <person name="Suzuki M."/>
            <person name="Kawai-Toyooka H."/>
            <person name="Smith D.R."/>
            <person name="Sparks H."/>
            <person name="Anderson J."/>
            <person name="Bakaric R."/>
            <person name="Luria V."/>
            <person name="Karger A."/>
            <person name="Kirschner M.W."/>
            <person name="Durand P.M."/>
            <person name="Michod R.E."/>
            <person name="Nozaki H."/>
            <person name="Olson B.J."/>
        </authorList>
    </citation>
    <scope>NUCLEOTIDE SEQUENCE [LARGE SCALE GENOMIC DNA]</scope>
    <source>
        <strain evidence="6">NIES-2863</strain>
    </source>
</reference>